<evidence type="ECO:0000313" key="13">
    <source>
        <dbReference type="Proteomes" id="UP000441399"/>
    </source>
</evidence>
<dbReference type="SUPFAM" id="SSF46600">
    <property type="entry name" value="C-terminal UvrC-binding domain of UvrB"/>
    <property type="match status" value="1"/>
</dbReference>
<feature type="region of interest" description="Disordered" evidence="8">
    <location>
        <begin position="595"/>
        <end position="617"/>
    </location>
</feature>
<dbReference type="Gene3D" id="1.10.150.20">
    <property type="entry name" value="5' to 3' exonuclease, C-terminal subdomain"/>
    <property type="match status" value="1"/>
</dbReference>
<dbReference type="OrthoDB" id="9804933at2"/>
<dbReference type="InterPro" id="IPR004791">
    <property type="entry name" value="UvrC"/>
</dbReference>
<dbReference type="InterPro" id="IPR003583">
    <property type="entry name" value="Hlx-hairpin-Hlx_DNA-bd_motif"/>
</dbReference>
<keyword evidence="2 7" id="KW-0227">DNA damage</keyword>
<evidence type="ECO:0000259" key="11">
    <source>
        <dbReference type="PROSITE" id="PS50165"/>
    </source>
</evidence>
<dbReference type="InterPro" id="IPR036876">
    <property type="entry name" value="UVR_dom_sf"/>
</dbReference>
<dbReference type="InterPro" id="IPR010994">
    <property type="entry name" value="RuvA_2-like"/>
</dbReference>
<evidence type="ECO:0000259" key="10">
    <source>
        <dbReference type="PROSITE" id="PS50164"/>
    </source>
</evidence>
<feature type="region of interest" description="Disordered" evidence="8">
    <location>
        <begin position="1"/>
        <end position="42"/>
    </location>
</feature>
<evidence type="ECO:0000256" key="1">
    <source>
        <dbReference type="ARBA" id="ARBA00022490"/>
    </source>
</evidence>
<dbReference type="GO" id="GO:0003677">
    <property type="term" value="F:DNA binding"/>
    <property type="evidence" value="ECO:0007669"/>
    <property type="project" value="UniProtKB-UniRule"/>
</dbReference>
<dbReference type="NCBIfam" id="TIGR00194">
    <property type="entry name" value="uvrC"/>
    <property type="match status" value="1"/>
</dbReference>
<dbReference type="CDD" id="cd10434">
    <property type="entry name" value="GIY-YIG_UvrC_Cho"/>
    <property type="match status" value="1"/>
</dbReference>
<dbReference type="Pfam" id="PF02151">
    <property type="entry name" value="UVR"/>
    <property type="match status" value="1"/>
</dbReference>
<organism evidence="12 13">
    <name type="scientific">BD1-7 clade bacterium</name>
    <dbReference type="NCBI Taxonomy" id="2029982"/>
    <lineage>
        <taxon>Bacteria</taxon>
        <taxon>Pseudomonadati</taxon>
        <taxon>Pseudomonadota</taxon>
        <taxon>Gammaproteobacteria</taxon>
        <taxon>Cellvibrionales</taxon>
        <taxon>Spongiibacteraceae</taxon>
        <taxon>BD1-7 clade</taxon>
    </lineage>
</organism>
<evidence type="ECO:0000313" key="12">
    <source>
        <dbReference type="EMBL" id="CAA0097483.1"/>
    </source>
</evidence>
<feature type="domain" description="UvrC family homology region profile" evidence="11">
    <location>
        <begin position="310"/>
        <end position="536"/>
    </location>
</feature>
<dbReference type="HAMAP" id="MF_00203">
    <property type="entry name" value="UvrC"/>
    <property type="match status" value="1"/>
</dbReference>
<dbReference type="GO" id="GO:0009381">
    <property type="term" value="F:excinuclease ABC activity"/>
    <property type="evidence" value="ECO:0007669"/>
    <property type="project" value="UniProtKB-UniRule"/>
</dbReference>
<dbReference type="InterPro" id="IPR050066">
    <property type="entry name" value="UvrABC_protein_C"/>
</dbReference>
<dbReference type="GO" id="GO:0006289">
    <property type="term" value="P:nucleotide-excision repair"/>
    <property type="evidence" value="ECO:0007669"/>
    <property type="project" value="UniProtKB-UniRule"/>
</dbReference>
<keyword evidence="6 7" id="KW-0742">SOS response</keyword>
<dbReference type="InterPro" id="IPR000305">
    <property type="entry name" value="GIY-YIG_endonuc"/>
</dbReference>
<dbReference type="Pfam" id="PF22920">
    <property type="entry name" value="UvrC_RNaseH"/>
    <property type="match status" value="1"/>
</dbReference>
<dbReference type="PROSITE" id="PS50164">
    <property type="entry name" value="GIY_YIG"/>
    <property type="match status" value="1"/>
</dbReference>
<evidence type="ECO:0000256" key="6">
    <source>
        <dbReference type="ARBA" id="ARBA00023236"/>
    </source>
</evidence>
<evidence type="ECO:0000256" key="4">
    <source>
        <dbReference type="ARBA" id="ARBA00022881"/>
    </source>
</evidence>
<dbReference type="PANTHER" id="PTHR30562:SF1">
    <property type="entry name" value="UVRABC SYSTEM PROTEIN C"/>
    <property type="match status" value="1"/>
</dbReference>
<accession>A0A5S9P2K8</accession>
<dbReference type="GO" id="GO:0005737">
    <property type="term" value="C:cytoplasm"/>
    <property type="evidence" value="ECO:0007669"/>
    <property type="project" value="UniProtKB-SubCell"/>
</dbReference>
<dbReference type="Gene3D" id="3.40.1440.10">
    <property type="entry name" value="GIY-YIG endonuclease"/>
    <property type="match status" value="1"/>
</dbReference>
<evidence type="ECO:0000256" key="3">
    <source>
        <dbReference type="ARBA" id="ARBA00022769"/>
    </source>
</evidence>
<keyword evidence="5 7" id="KW-0234">DNA repair</keyword>
<dbReference type="PANTHER" id="PTHR30562">
    <property type="entry name" value="UVRC/OXIDOREDUCTASE"/>
    <property type="match status" value="1"/>
</dbReference>
<feature type="compositionally biased region" description="Polar residues" evidence="8">
    <location>
        <begin position="1"/>
        <end position="23"/>
    </location>
</feature>
<name>A0A5S9P2K8_9GAMM</name>
<dbReference type="FunFam" id="3.40.1440.10:FF:000001">
    <property type="entry name" value="UvrABC system protein C"/>
    <property type="match status" value="1"/>
</dbReference>
<comment type="subcellular location">
    <subcellularLocation>
        <location evidence="7">Cytoplasm</location>
    </subcellularLocation>
</comment>
<evidence type="ECO:0000256" key="7">
    <source>
        <dbReference type="HAMAP-Rule" id="MF_00203"/>
    </source>
</evidence>
<dbReference type="Pfam" id="PF01541">
    <property type="entry name" value="GIY-YIG"/>
    <property type="match status" value="1"/>
</dbReference>
<dbReference type="AlphaFoldDB" id="A0A5S9P2K8"/>
<dbReference type="SMART" id="SM00278">
    <property type="entry name" value="HhH1"/>
    <property type="match status" value="2"/>
</dbReference>
<comment type="function">
    <text evidence="7">The UvrABC repair system catalyzes the recognition and processing of DNA lesions. UvrC both incises the 5' and 3' sides of the lesion. The N-terminal half is responsible for the 3' incision and the C-terminal half is responsible for the 5' incision.</text>
</comment>
<dbReference type="InterPro" id="IPR047296">
    <property type="entry name" value="GIY-YIG_UvrC_Cho"/>
</dbReference>
<dbReference type="Pfam" id="PF14520">
    <property type="entry name" value="HHH_5"/>
    <property type="match status" value="1"/>
</dbReference>
<evidence type="ECO:0000256" key="2">
    <source>
        <dbReference type="ARBA" id="ARBA00022763"/>
    </source>
</evidence>
<proteinExistence type="inferred from homology"/>
<reference evidence="12 13" key="1">
    <citation type="submission" date="2019-11" db="EMBL/GenBank/DDBJ databases">
        <authorList>
            <person name="Holert J."/>
        </authorList>
    </citation>
    <scope>NUCLEOTIDE SEQUENCE [LARGE SCALE GENOMIC DNA]</scope>
    <source>
        <strain evidence="12">SB11_3</strain>
    </source>
</reference>
<keyword evidence="4 7" id="KW-0267">Excision nuclease</keyword>
<dbReference type="GO" id="GO:0009380">
    <property type="term" value="C:excinuclease repair complex"/>
    <property type="evidence" value="ECO:0007669"/>
    <property type="project" value="InterPro"/>
</dbReference>
<dbReference type="InterPro" id="IPR001943">
    <property type="entry name" value="UVR_dom"/>
</dbReference>
<dbReference type="SUPFAM" id="SSF82771">
    <property type="entry name" value="GIY-YIG endonuclease"/>
    <property type="match status" value="1"/>
</dbReference>
<dbReference type="Gene3D" id="3.30.420.340">
    <property type="entry name" value="UvrC, RNAse H endonuclease domain"/>
    <property type="match status" value="1"/>
</dbReference>
<dbReference type="SMART" id="SM00465">
    <property type="entry name" value="GIYc"/>
    <property type="match status" value="1"/>
</dbReference>
<dbReference type="InterPro" id="IPR038476">
    <property type="entry name" value="UvrC_RNase_H_dom_sf"/>
</dbReference>
<evidence type="ECO:0000256" key="8">
    <source>
        <dbReference type="SAM" id="MobiDB-lite"/>
    </source>
</evidence>
<dbReference type="Proteomes" id="UP000441399">
    <property type="component" value="Unassembled WGS sequence"/>
</dbReference>
<dbReference type="Pfam" id="PF08459">
    <property type="entry name" value="UvrC_RNaseH_dom"/>
    <property type="match status" value="1"/>
</dbReference>
<evidence type="ECO:0000259" key="9">
    <source>
        <dbReference type="PROSITE" id="PS50151"/>
    </source>
</evidence>
<dbReference type="Gene3D" id="4.10.860.10">
    <property type="entry name" value="UVR domain"/>
    <property type="match status" value="1"/>
</dbReference>
<dbReference type="PROSITE" id="PS50165">
    <property type="entry name" value="UVRC"/>
    <property type="match status" value="1"/>
</dbReference>
<comment type="subunit">
    <text evidence="7">Interacts with UvrB in an incision complex.</text>
</comment>
<keyword evidence="3 7" id="KW-0228">DNA excision</keyword>
<evidence type="ECO:0000256" key="5">
    <source>
        <dbReference type="ARBA" id="ARBA00023204"/>
    </source>
</evidence>
<sequence length="664" mass="73942">MAKKTPNTGSKDSQQTPAESSRVSDAAPAIYATNPPEKESAKSLATKVAGLASDAGEHPDGFDHKTYLKNLTQRPGVYQMHDTDGNVLYVGKAKNLKKRVGSYFRARGLNTKTVALVSRIHRIDVTVTATETEALLLEHNLIKQSRPPYNILLRDDKSYPYIFLSDAEYPRLSYHRGAKREKGTYFGPYPNASSVRESMNLLQQVFKVRQCEDSYFANRSRACLQYQIKRCSGPCMNHVSDEEYAEEVKHTRWFLEGRSDQLIKELGASMEAAAVDMAYEKAAEYRDQIQHLKRVTETQYIEAGNAEVDVVALAVKAGAACVHVLFVRGGRIIGSRSYYPKLGLDEDNNAVMMAFLGQFYLSGQSRDMPPKIVTNQECEDALEFAEGLTQIAGKRVQLLGPTRGNVEKWLQVATSTAEQNLTSRMANKQSLQKRFLSLQEALDLTDMPKRIECFDISHSSGEATVASCVVFDQNGPKKSDYRRFNIKGITGGDDYAAMQQALQRRFKKLVDGEGQQPDILLIDGGKGQVTQAKDVLSEYGLNEILIVGVAKGPTRKPGLEHLILADTGDELNLPADSPALHLIQHVRDESHRFAVKSPTQQRDKKRSQSALEGIPGVGPKRRRELLRYFGSMKAVTEAPVRELVKVPSVSEKIAEDIYAEFNKE</sequence>
<feature type="domain" description="UVR" evidence="9">
    <location>
        <begin position="260"/>
        <end position="295"/>
    </location>
</feature>
<dbReference type="GO" id="GO:0009432">
    <property type="term" value="P:SOS response"/>
    <property type="evidence" value="ECO:0007669"/>
    <property type="project" value="UniProtKB-UniRule"/>
</dbReference>
<dbReference type="InterPro" id="IPR035901">
    <property type="entry name" value="GIY-YIG_endonuc_sf"/>
</dbReference>
<dbReference type="PROSITE" id="PS50151">
    <property type="entry name" value="UVR"/>
    <property type="match status" value="1"/>
</dbReference>
<keyword evidence="13" id="KW-1185">Reference proteome</keyword>
<dbReference type="FunFam" id="3.30.420.340:FF:000001">
    <property type="entry name" value="UvrABC system protein C"/>
    <property type="match status" value="1"/>
</dbReference>
<dbReference type="SUPFAM" id="SSF47781">
    <property type="entry name" value="RuvA domain 2-like"/>
    <property type="match status" value="1"/>
</dbReference>
<dbReference type="EMBL" id="CACSIO010000004">
    <property type="protein sequence ID" value="CAA0097483.1"/>
    <property type="molecule type" value="Genomic_DNA"/>
</dbReference>
<keyword evidence="1 7" id="KW-0963">Cytoplasm</keyword>
<comment type="similarity">
    <text evidence="7">Belongs to the UvrC family.</text>
</comment>
<dbReference type="NCBIfam" id="NF001824">
    <property type="entry name" value="PRK00558.1-5"/>
    <property type="match status" value="1"/>
</dbReference>
<protein>
    <recommendedName>
        <fullName evidence="7">UvrABC system protein C</fullName>
        <shortName evidence="7">Protein UvrC</shortName>
    </recommendedName>
    <alternativeName>
        <fullName evidence="7">Excinuclease ABC subunit C</fullName>
    </alternativeName>
</protein>
<dbReference type="InterPro" id="IPR001162">
    <property type="entry name" value="UvrC_RNase_H_dom"/>
</dbReference>
<gene>
    <name evidence="12" type="primary">uvrC_2</name>
    <name evidence="7" type="synonym">uvrC</name>
    <name evidence="12" type="ORF">OPDIPICF_04092</name>
</gene>
<feature type="domain" description="GIY-YIG" evidence="10">
    <location>
        <begin position="73"/>
        <end position="151"/>
    </location>
</feature>